<dbReference type="KEGG" id="huw:FPZ11_02040"/>
<dbReference type="InterPro" id="IPR000485">
    <property type="entry name" value="AsnC-type_HTH_dom"/>
</dbReference>
<dbReference type="InterPro" id="IPR036388">
    <property type="entry name" value="WH-like_DNA-bd_sf"/>
</dbReference>
<organism evidence="5 6">
    <name type="scientific">Humibacter ginsenosidimutans</name>
    <dbReference type="NCBI Taxonomy" id="2599293"/>
    <lineage>
        <taxon>Bacteria</taxon>
        <taxon>Bacillati</taxon>
        <taxon>Actinomycetota</taxon>
        <taxon>Actinomycetes</taxon>
        <taxon>Micrococcales</taxon>
        <taxon>Microbacteriaceae</taxon>
        <taxon>Humibacter</taxon>
    </lineage>
</organism>
<dbReference type="OrthoDB" id="4411089at2"/>
<dbReference type="GO" id="GO:0043565">
    <property type="term" value="F:sequence-specific DNA binding"/>
    <property type="evidence" value="ECO:0007669"/>
    <property type="project" value="InterPro"/>
</dbReference>
<dbReference type="Proteomes" id="UP000320216">
    <property type="component" value="Chromosome"/>
</dbReference>
<dbReference type="Pfam" id="PF13404">
    <property type="entry name" value="HTH_AsnC-type"/>
    <property type="match status" value="1"/>
</dbReference>
<dbReference type="InterPro" id="IPR036390">
    <property type="entry name" value="WH_DNA-bd_sf"/>
</dbReference>
<dbReference type="InterPro" id="IPR011008">
    <property type="entry name" value="Dimeric_a/b-barrel"/>
</dbReference>
<keyword evidence="2" id="KW-0238">DNA-binding</keyword>
<sequence>MPDPKIPDLDPVDRALVLALSRNARTTGAALAAEAGVAESTVSLRLKNLQRRGVIGGYRLEVDLAAAGIPLQAMIAVRLAKHSRAQIDAFRQAAPHWPGVLALFHTAGADDYLLHVAARDPGELRDFVLDYLTGNPAVSHTETSLIFENAPGDGWQGLLGAR</sequence>
<dbReference type="PRINTS" id="PR00033">
    <property type="entry name" value="HTHASNC"/>
</dbReference>
<proteinExistence type="predicted"/>
<dbReference type="InterPro" id="IPR019887">
    <property type="entry name" value="Tscrpt_reg_AsnC/Lrp_C"/>
</dbReference>
<dbReference type="Gene3D" id="1.10.10.10">
    <property type="entry name" value="Winged helix-like DNA-binding domain superfamily/Winged helix DNA-binding domain"/>
    <property type="match status" value="1"/>
</dbReference>
<evidence type="ECO:0000256" key="2">
    <source>
        <dbReference type="ARBA" id="ARBA00023125"/>
    </source>
</evidence>
<protein>
    <submittedName>
        <fullName evidence="5">Lrp/AsnC family transcriptional regulator</fullName>
    </submittedName>
</protein>
<evidence type="ECO:0000259" key="4">
    <source>
        <dbReference type="PROSITE" id="PS50956"/>
    </source>
</evidence>
<dbReference type="PROSITE" id="PS50956">
    <property type="entry name" value="HTH_ASNC_2"/>
    <property type="match status" value="1"/>
</dbReference>
<dbReference type="AlphaFoldDB" id="A0A5B8M1C5"/>
<dbReference type="Pfam" id="PF01037">
    <property type="entry name" value="AsnC_trans_reg"/>
    <property type="match status" value="1"/>
</dbReference>
<dbReference type="PANTHER" id="PTHR30154">
    <property type="entry name" value="LEUCINE-RESPONSIVE REGULATORY PROTEIN"/>
    <property type="match status" value="1"/>
</dbReference>
<gene>
    <name evidence="5" type="ORF">FPZ11_02040</name>
</gene>
<evidence type="ECO:0000256" key="3">
    <source>
        <dbReference type="ARBA" id="ARBA00023163"/>
    </source>
</evidence>
<dbReference type="GO" id="GO:0043200">
    <property type="term" value="P:response to amino acid"/>
    <property type="evidence" value="ECO:0007669"/>
    <property type="project" value="TreeGrafter"/>
</dbReference>
<dbReference type="GO" id="GO:0005829">
    <property type="term" value="C:cytosol"/>
    <property type="evidence" value="ECO:0007669"/>
    <property type="project" value="TreeGrafter"/>
</dbReference>
<accession>A0A5B8M1C5</accession>
<name>A0A5B8M1C5_9MICO</name>
<keyword evidence="6" id="KW-1185">Reference proteome</keyword>
<dbReference type="Gene3D" id="3.30.70.920">
    <property type="match status" value="1"/>
</dbReference>
<dbReference type="SUPFAM" id="SSF54909">
    <property type="entry name" value="Dimeric alpha+beta barrel"/>
    <property type="match status" value="1"/>
</dbReference>
<reference evidence="5 6" key="1">
    <citation type="submission" date="2019-07" db="EMBL/GenBank/DDBJ databases">
        <title>Full genome sequence of Humibacter sp. WJ7-1.</title>
        <authorList>
            <person name="Im W.-T."/>
        </authorList>
    </citation>
    <scope>NUCLEOTIDE SEQUENCE [LARGE SCALE GENOMIC DNA]</scope>
    <source>
        <strain evidence="5 6">WJ7-1</strain>
    </source>
</reference>
<keyword evidence="1" id="KW-0805">Transcription regulation</keyword>
<dbReference type="InterPro" id="IPR019888">
    <property type="entry name" value="Tscrpt_reg_AsnC-like"/>
</dbReference>
<dbReference type="SMART" id="SM00344">
    <property type="entry name" value="HTH_ASNC"/>
    <property type="match status" value="1"/>
</dbReference>
<dbReference type="PANTHER" id="PTHR30154:SF54">
    <property type="entry name" value="POSSIBLE TRANSCRIPTIONAL REGULATORY PROTEIN (PROBABLY LRP_ASNC-FAMILY)"/>
    <property type="match status" value="1"/>
</dbReference>
<evidence type="ECO:0000313" key="6">
    <source>
        <dbReference type="Proteomes" id="UP000320216"/>
    </source>
</evidence>
<keyword evidence="3" id="KW-0804">Transcription</keyword>
<evidence type="ECO:0000256" key="1">
    <source>
        <dbReference type="ARBA" id="ARBA00023015"/>
    </source>
</evidence>
<dbReference type="EMBL" id="CP042305">
    <property type="protein sequence ID" value="QDZ13734.1"/>
    <property type="molecule type" value="Genomic_DNA"/>
</dbReference>
<dbReference type="RefSeq" id="WP_146317950.1">
    <property type="nucleotide sequence ID" value="NZ_CP042305.1"/>
</dbReference>
<dbReference type="SUPFAM" id="SSF46785">
    <property type="entry name" value="Winged helix' DNA-binding domain"/>
    <property type="match status" value="1"/>
</dbReference>
<evidence type="ECO:0000313" key="5">
    <source>
        <dbReference type="EMBL" id="QDZ13734.1"/>
    </source>
</evidence>
<feature type="domain" description="HTH asnC-type" evidence="4">
    <location>
        <begin position="9"/>
        <end position="70"/>
    </location>
</feature>